<feature type="region of interest" description="Disordered" evidence="1">
    <location>
        <begin position="76"/>
        <end position="96"/>
    </location>
</feature>
<gene>
    <name evidence="2" type="ORF">EEJ42_32925</name>
</gene>
<keyword evidence="3" id="KW-1185">Reference proteome</keyword>
<dbReference type="Proteomes" id="UP000275401">
    <property type="component" value="Unassembled WGS sequence"/>
</dbReference>
<evidence type="ECO:0000313" key="3">
    <source>
        <dbReference type="Proteomes" id="UP000275401"/>
    </source>
</evidence>
<reference evidence="2 3" key="1">
    <citation type="submission" date="2018-11" db="EMBL/GenBank/DDBJ databases">
        <title>The Potential of Streptomyces as Biocontrol Agents against the Tomato grey mould, Botrytis cinerea (Gray mold) Frontiers in Microbiology.</title>
        <authorList>
            <person name="Li D."/>
        </authorList>
    </citation>
    <scope>NUCLEOTIDE SEQUENCE [LARGE SCALE GENOMIC DNA]</scope>
    <source>
        <strain evidence="2 3">NEAU-LD23</strain>
    </source>
</reference>
<feature type="region of interest" description="Disordered" evidence="1">
    <location>
        <begin position="1"/>
        <end position="50"/>
    </location>
</feature>
<comment type="caution">
    <text evidence="2">The sequence shown here is derived from an EMBL/GenBank/DDBJ whole genome shotgun (WGS) entry which is preliminary data.</text>
</comment>
<dbReference type="EMBL" id="RIBZ01000568">
    <property type="protein sequence ID" value="RNG10500.1"/>
    <property type="molecule type" value="Genomic_DNA"/>
</dbReference>
<sequence length="145" mass="14157">MRGADPASGMSLAGRLGPSYPFALRGTSCGEGSHDVNTQSPSPQRSRTRRRVFFASVATAAALSSQLLTMAPVQADDTTMTGGGHPKPPQPPTIIHGVREFTADGTFTPPPGVTSVHIQAWGAGGGGGGGGGGSSAAAGGTGGGG</sequence>
<feature type="non-terminal residue" evidence="2">
    <location>
        <position position="145"/>
    </location>
</feature>
<evidence type="ECO:0000313" key="2">
    <source>
        <dbReference type="EMBL" id="RNG10500.1"/>
    </source>
</evidence>
<organism evidence="2 3">
    <name type="scientific">Streptomyces botrytidirepellens</name>
    <dbReference type="NCBI Taxonomy" id="2486417"/>
    <lineage>
        <taxon>Bacteria</taxon>
        <taxon>Bacillati</taxon>
        <taxon>Actinomycetota</taxon>
        <taxon>Actinomycetes</taxon>
        <taxon>Kitasatosporales</taxon>
        <taxon>Streptomycetaceae</taxon>
        <taxon>Streptomyces</taxon>
    </lineage>
</organism>
<evidence type="ECO:0000256" key="1">
    <source>
        <dbReference type="SAM" id="MobiDB-lite"/>
    </source>
</evidence>
<accession>A0A3M8UZ03</accession>
<protein>
    <submittedName>
        <fullName evidence="2">Uncharacterized protein</fullName>
    </submittedName>
</protein>
<proteinExistence type="predicted"/>
<dbReference type="AlphaFoldDB" id="A0A3M8UZ03"/>
<feature type="region of interest" description="Disordered" evidence="1">
    <location>
        <begin position="124"/>
        <end position="145"/>
    </location>
</feature>
<name>A0A3M8UZ03_9ACTN</name>